<dbReference type="Pfam" id="PF00561">
    <property type="entry name" value="Abhydrolase_1"/>
    <property type="match status" value="1"/>
</dbReference>
<dbReference type="InterPro" id="IPR050471">
    <property type="entry name" value="AB_hydrolase"/>
</dbReference>
<dbReference type="RefSeq" id="WP_163654832.1">
    <property type="nucleotide sequence ID" value="NZ_JAAGRN010000006.1"/>
</dbReference>
<evidence type="ECO:0000259" key="1">
    <source>
        <dbReference type="Pfam" id="PF00561"/>
    </source>
</evidence>
<proteinExistence type="predicted"/>
<dbReference type="AlphaFoldDB" id="A0A6B2R8A7"/>
<dbReference type="EC" id="3.1.1.24" evidence="2"/>
<protein>
    <submittedName>
        <fullName evidence="2">3-oxoadipate enol-lactonase</fullName>
        <ecNumber evidence="2">3.1.1.24</ecNumber>
    </submittedName>
</protein>
<dbReference type="InterPro" id="IPR026968">
    <property type="entry name" value="PcaD/CatD"/>
</dbReference>
<organism evidence="2">
    <name type="scientific">Sheuella amnicola</name>
    <dbReference type="NCBI Taxonomy" id="2707330"/>
    <lineage>
        <taxon>Bacteria</taxon>
        <taxon>Pseudomonadati</taxon>
        <taxon>Pseudomonadota</taxon>
        <taxon>Betaproteobacteria</taxon>
        <taxon>Burkholderiales</taxon>
        <taxon>Alcaligenaceae</taxon>
        <taxon>Sheuella</taxon>
    </lineage>
</organism>
<dbReference type="EMBL" id="JAAGRN010000006">
    <property type="protein sequence ID" value="NDY83535.1"/>
    <property type="molecule type" value="Genomic_DNA"/>
</dbReference>
<comment type="caution">
    <text evidence="2">The sequence shown here is derived from an EMBL/GenBank/DDBJ whole genome shotgun (WGS) entry which is preliminary data.</text>
</comment>
<accession>A0A6B2R8A7</accession>
<dbReference type="InterPro" id="IPR029058">
    <property type="entry name" value="AB_hydrolase_fold"/>
</dbReference>
<gene>
    <name evidence="2" type="primary">pcaD</name>
    <name evidence="2" type="ORF">G3I67_09855</name>
</gene>
<evidence type="ECO:0000313" key="2">
    <source>
        <dbReference type="EMBL" id="NDY83535.1"/>
    </source>
</evidence>
<dbReference type="PRINTS" id="PR00111">
    <property type="entry name" value="ABHYDROLASE"/>
</dbReference>
<sequence length="258" mass="28045">MPIVTNGSTRIYWRGDGDPSKPALVLGNSLGCDFSMWDPMLNTLMNDFYVVRYDMRGHGGSDAPEGNYTLNQLADDAQAVIAAARLTSYDFWGISMGGMVAMELAARRAPGLRRIVLSNTAAEFDPGIWDTRITAIKQGGMPAIVDGVIGRFFTPDFVAENSIALRRVRNTVLSHAPHGYAGCCAAIRDMDLYPRLALIQVPALVVVGDFDMSTPLARGQKIVDHIKGAKLITVPAAHIPTTEIPEKYLQAVLPFLKP</sequence>
<feature type="domain" description="AB hydrolase-1" evidence="1">
    <location>
        <begin position="25"/>
        <end position="239"/>
    </location>
</feature>
<dbReference type="GO" id="GO:0042952">
    <property type="term" value="P:beta-ketoadipate pathway"/>
    <property type="evidence" value="ECO:0007669"/>
    <property type="project" value="InterPro"/>
</dbReference>
<dbReference type="NCBIfam" id="TIGR02427">
    <property type="entry name" value="protocat_pcaD"/>
    <property type="match status" value="1"/>
</dbReference>
<dbReference type="SUPFAM" id="SSF53474">
    <property type="entry name" value="alpha/beta-Hydrolases"/>
    <property type="match status" value="1"/>
</dbReference>
<reference evidence="2" key="1">
    <citation type="submission" date="2020-02" db="EMBL/GenBank/DDBJ databases">
        <authorList>
            <person name="Chen W.-M."/>
        </authorList>
    </citation>
    <scope>NUCLEOTIDE SEQUENCE</scope>
    <source>
        <strain evidence="2">NBD-18</strain>
    </source>
</reference>
<dbReference type="InterPro" id="IPR000073">
    <property type="entry name" value="AB_hydrolase_1"/>
</dbReference>
<keyword evidence="2" id="KW-0378">Hydrolase</keyword>
<dbReference type="PANTHER" id="PTHR43433">
    <property type="entry name" value="HYDROLASE, ALPHA/BETA FOLD FAMILY PROTEIN"/>
    <property type="match status" value="1"/>
</dbReference>
<dbReference type="PANTHER" id="PTHR43433:SF5">
    <property type="entry name" value="AB HYDROLASE-1 DOMAIN-CONTAINING PROTEIN"/>
    <property type="match status" value="1"/>
</dbReference>
<dbReference type="GO" id="GO:0047570">
    <property type="term" value="F:3-oxoadipate enol-lactonase activity"/>
    <property type="evidence" value="ECO:0007669"/>
    <property type="project" value="UniProtKB-EC"/>
</dbReference>
<dbReference type="Gene3D" id="3.40.50.1820">
    <property type="entry name" value="alpha/beta hydrolase"/>
    <property type="match status" value="1"/>
</dbReference>
<name>A0A6B2R8A7_9BURK</name>